<sequence length="38" mass="4029">MVTVVTGGDTWTFTAGEDTLAWLRDSLAANGGQVDHVH</sequence>
<evidence type="ECO:0000313" key="2">
    <source>
        <dbReference type="Proteomes" id="UP000317422"/>
    </source>
</evidence>
<keyword evidence="2" id="KW-1185">Reference proteome</keyword>
<protein>
    <submittedName>
        <fullName evidence="1">Uncharacterized protein</fullName>
    </submittedName>
</protein>
<dbReference type="EMBL" id="VFQC01000001">
    <property type="protein sequence ID" value="TQN30218.1"/>
    <property type="molecule type" value="Genomic_DNA"/>
</dbReference>
<name>A0A543NEE6_9ACTN</name>
<dbReference type="AlphaFoldDB" id="A0A543NEE6"/>
<reference evidence="1 2" key="1">
    <citation type="submission" date="2019-06" db="EMBL/GenBank/DDBJ databases">
        <title>Sequencing the genomes of 1000 actinobacteria strains.</title>
        <authorList>
            <person name="Klenk H.-P."/>
        </authorList>
    </citation>
    <scope>NUCLEOTIDE SEQUENCE [LARGE SCALE GENOMIC DNA]</scope>
    <source>
        <strain evidence="1 2">DSM 45015</strain>
    </source>
</reference>
<evidence type="ECO:0000313" key="1">
    <source>
        <dbReference type="EMBL" id="TQN30218.1"/>
    </source>
</evidence>
<dbReference type="Proteomes" id="UP000317422">
    <property type="component" value="Unassembled WGS sequence"/>
</dbReference>
<proteinExistence type="predicted"/>
<accession>A0A543NEE6</accession>
<gene>
    <name evidence="1" type="ORF">FHX37_0079</name>
</gene>
<organism evidence="1 2">
    <name type="scientific">Haloactinospora alba</name>
    <dbReference type="NCBI Taxonomy" id="405555"/>
    <lineage>
        <taxon>Bacteria</taxon>
        <taxon>Bacillati</taxon>
        <taxon>Actinomycetota</taxon>
        <taxon>Actinomycetes</taxon>
        <taxon>Streptosporangiales</taxon>
        <taxon>Nocardiopsidaceae</taxon>
        <taxon>Haloactinospora</taxon>
    </lineage>
</organism>
<comment type="caution">
    <text evidence="1">The sequence shown here is derived from an EMBL/GenBank/DDBJ whole genome shotgun (WGS) entry which is preliminary data.</text>
</comment>